<accession>A0A426XPC4</accession>
<reference evidence="2 3" key="1">
    <citation type="journal article" date="2014" name="Agronomy (Basel)">
        <title>A Draft Genome Sequence for Ensete ventricosum, the Drought-Tolerant Tree Against Hunger.</title>
        <authorList>
            <person name="Harrison J."/>
            <person name="Moore K.A."/>
            <person name="Paszkiewicz K."/>
            <person name="Jones T."/>
            <person name="Grant M."/>
            <person name="Ambacheew D."/>
            <person name="Muzemil S."/>
            <person name="Studholme D.J."/>
        </authorList>
    </citation>
    <scope>NUCLEOTIDE SEQUENCE [LARGE SCALE GENOMIC DNA]</scope>
</reference>
<gene>
    <name evidence="2" type="ORF">B296_00050971</name>
</gene>
<evidence type="ECO:0000313" key="3">
    <source>
        <dbReference type="Proteomes" id="UP000287651"/>
    </source>
</evidence>
<dbReference type="Proteomes" id="UP000287651">
    <property type="component" value="Unassembled WGS sequence"/>
</dbReference>
<proteinExistence type="predicted"/>
<comment type="caution">
    <text evidence="2">The sequence shown here is derived from an EMBL/GenBank/DDBJ whole genome shotgun (WGS) entry which is preliminary data.</text>
</comment>
<feature type="region of interest" description="Disordered" evidence="1">
    <location>
        <begin position="20"/>
        <end position="57"/>
    </location>
</feature>
<feature type="compositionally biased region" description="Basic and acidic residues" evidence="1">
    <location>
        <begin position="73"/>
        <end position="84"/>
    </location>
</feature>
<name>A0A426XPC4_ENSVE</name>
<evidence type="ECO:0000256" key="1">
    <source>
        <dbReference type="SAM" id="MobiDB-lite"/>
    </source>
</evidence>
<sequence>MARGWRWQCQAEEELGMVRWRQKGGNDNSNRGGGDDKGRTTTPLWRSKATTRSSGGRWQHRLMRMRLRIAKEEEGSGRVSEDYARQTMGKGNDVQSREINDGEWRDAIDWRNVDGVGNYDIRLEGAIVV</sequence>
<feature type="region of interest" description="Disordered" evidence="1">
    <location>
        <begin position="73"/>
        <end position="96"/>
    </location>
</feature>
<dbReference type="EMBL" id="AMZH03018678">
    <property type="protein sequence ID" value="RRT41301.1"/>
    <property type="molecule type" value="Genomic_DNA"/>
</dbReference>
<protein>
    <submittedName>
        <fullName evidence="2">Uncharacterized protein</fullName>
    </submittedName>
</protein>
<dbReference type="AlphaFoldDB" id="A0A426XPC4"/>
<organism evidence="2 3">
    <name type="scientific">Ensete ventricosum</name>
    <name type="common">Abyssinian banana</name>
    <name type="synonym">Musa ensete</name>
    <dbReference type="NCBI Taxonomy" id="4639"/>
    <lineage>
        <taxon>Eukaryota</taxon>
        <taxon>Viridiplantae</taxon>
        <taxon>Streptophyta</taxon>
        <taxon>Embryophyta</taxon>
        <taxon>Tracheophyta</taxon>
        <taxon>Spermatophyta</taxon>
        <taxon>Magnoliopsida</taxon>
        <taxon>Liliopsida</taxon>
        <taxon>Zingiberales</taxon>
        <taxon>Musaceae</taxon>
        <taxon>Ensete</taxon>
    </lineage>
</organism>
<evidence type="ECO:0000313" key="2">
    <source>
        <dbReference type="EMBL" id="RRT41301.1"/>
    </source>
</evidence>